<proteinExistence type="predicted"/>
<dbReference type="SUPFAM" id="SSF63446">
    <property type="entry name" value="Type I dockerin domain"/>
    <property type="match status" value="1"/>
</dbReference>
<reference evidence="4 5" key="1">
    <citation type="submission" date="2011-02" db="EMBL/GenBank/DDBJ databases">
        <authorList>
            <person name="Nelson K.E."/>
            <person name="Sutton G."/>
            <person name="Torralba M."/>
            <person name="Durkin S."/>
            <person name="Harkins D."/>
            <person name="Montgomery R."/>
            <person name="Ziemer C."/>
            <person name="Klaassens E."/>
            <person name="Ocuiv P."/>
            <person name="Morrison M."/>
        </authorList>
    </citation>
    <scope>NUCLEOTIDE SEQUENCE [LARGE SCALE GENOMIC DNA]</scope>
    <source>
        <strain evidence="4 5">8</strain>
    </source>
</reference>
<dbReference type="SUPFAM" id="SSF54001">
    <property type="entry name" value="Cysteine proteinases"/>
    <property type="match status" value="1"/>
</dbReference>
<dbReference type="Proteomes" id="UP000004259">
    <property type="component" value="Unassembled WGS sequence"/>
</dbReference>
<dbReference type="InterPro" id="IPR016134">
    <property type="entry name" value="Dockerin_dom"/>
</dbReference>
<dbReference type="Gene3D" id="3.90.1720.10">
    <property type="entry name" value="endopeptidase domain like (from Nostoc punctiforme)"/>
    <property type="match status" value="1"/>
</dbReference>
<dbReference type="PROSITE" id="PS00018">
    <property type="entry name" value="EF_HAND_1"/>
    <property type="match status" value="2"/>
</dbReference>
<evidence type="ECO:0000259" key="2">
    <source>
        <dbReference type="PROSITE" id="PS50911"/>
    </source>
</evidence>
<dbReference type="Pfam" id="PF00404">
    <property type="entry name" value="Dockerin_1"/>
    <property type="match status" value="1"/>
</dbReference>
<dbReference type="InterPro" id="IPR018247">
    <property type="entry name" value="EF_Hand_1_Ca_BS"/>
</dbReference>
<feature type="domain" description="Peptidase C51" evidence="2">
    <location>
        <begin position="150"/>
        <end position="287"/>
    </location>
</feature>
<name>E9SAT5_RUMAL</name>
<dbReference type="InterPro" id="IPR002105">
    <property type="entry name" value="Dockerin_1_rpt"/>
</dbReference>
<dbReference type="InterPro" id="IPR007921">
    <property type="entry name" value="CHAP_dom"/>
</dbReference>
<protein>
    <submittedName>
        <fullName evidence="4">CHAP domain protein</fullName>
    </submittedName>
</protein>
<evidence type="ECO:0000313" key="5">
    <source>
        <dbReference type="Proteomes" id="UP000004259"/>
    </source>
</evidence>
<sequence>MKRVMAVTAATIMAIGASAYLSCTDIRAAADTESFEYSEIVSENEDFPADELTTDEEENTGIKGDVNNDGKINVTDVVKTAAEIKGVAKLDTYCMWRADVNNDGRVDVTDLSKLVWAVSGKDESRKPAVPEKNEKHEINSPVSSQTNIYENAVGTRLADFYSSNYNLYGWPTGQCTWYCIGRAKEKLGADMPAKGLTGNAINWYYNAQRINPASVGTEIKSDCVCVCSSWTHGYGHVVYIEYVDPDTGAIYFSQANRLGWATNYADNGKIEKADSYADFVAQMNWLYLTPVGFVYPDRM</sequence>
<evidence type="ECO:0000256" key="1">
    <source>
        <dbReference type="SAM" id="SignalP"/>
    </source>
</evidence>
<dbReference type="OrthoDB" id="1816029at2"/>
<dbReference type="PROSITE" id="PS50911">
    <property type="entry name" value="CHAP"/>
    <property type="match status" value="1"/>
</dbReference>
<feature type="chain" id="PRO_5038695591" evidence="1">
    <location>
        <begin position="20"/>
        <end position="299"/>
    </location>
</feature>
<comment type="caution">
    <text evidence="4">The sequence shown here is derived from an EMBL/GenBank/DDBJ whole genome shotgun (WGS) entry which is preliminary data.</text>
</comment>
<keyword evidence="1" id="KW-0732">Signal</keyword>
<dbReference type="EMBL" id="ADKM02000062">
    <property type="protein sequence ID" value="EGC03636.1"/>
    <property type="molecule type" value="Genomic_DNA"/>
</dbReference>
<evidence type="ECO:0000313" key="4">
    <source>
        <dbReference type="EMBL" id="EGC03636.1"/>
    </source>
</evidence>
<gene>
    <name evidence="4" type="ORF">CUS_8048</name>
</gene>
<dbReference type="PROSITE" id="PS51766">
    <property type="entry name" value="DOCKERIN"/>
    <property type="match status" value="1"/>
</dbReference>
<dbReference type="GO" id="GO:0004553">
    <property type="term" value="F:hydrolase activity, hydrolyzing O-glycosyl compounds"/>
    <property type="evidence" value="ECO:0007669"/>
    <property type="project" value="InterPro"/>
</dbReference>
<dbReference type="eggNOG" id="COG3942">
    <property type="taxonomic scope" value="Bacteria"/>
</dbReference>
<dbReference type="InterPro" id="IPR038765">
    <property type="entry name" value="Papain-like_cys_pep_sf"/>
</dbReference>
<feature type="domain" description="Dockerin" evidence="3">
    <location>
        <begin position="59"/>
        <end position="128"/>
    </location>
</feature>
<keyword evidence="5" id="KW-1185">Reference proteome</keyword>
<dbReference type="GO" id="GO:0000272">
    <property type="term" value="P:polysaccharide catabolic process"/>
    <property type="evidence" value="ECO:0007669"/>
    <property type="project" value="InterPro"/>
</dbReference>
<evidence type="ECO:0000259" key="3">
    <source>
        <dbReference type="PROSITE" id="PS51766"/>
    </source>
</evidence>
<dbReference type="AlphaFoldDB" id="E9SAT5"/>
<accession>E9SAT5</accession>
<dbReference type="eggNOG" id="COG5492">
    <property type="taxonomic scope" value="Bacteria"/>
</dbReference>
<organism evidence="4 5">
    <name type="scientific">Ruminococcus albus 8</name>
    <dbReference type="NCBI Taxonomy" id="246199"/>
    <lineage>
        <taxon>Bacteria</taxon>
        <taxon>Bacillati</taxon>
        <taxon>Bacillota</taxon>
        <taxon>Clostridia</taxon>
        <taxon>Eubacteriales</taxon>
        <taxon>Oscillospiraceae</taxon>
        <taxon>Ruminococcus</taxon>
    </lineage>
</organism>
<dbReference type="RefSeq" id="WP_002848434.1">
    <property type="nucleotide sequence ID" value="NZ_ADKM02000062.1"/>
</dbReference>
<dbReference type="Gene3D" id="1.10.1330.10">
    <property type="entry name" value="Dockerin domain"/>
    <property type="match status" value="1"/>
</dbReference>
<feature type="signal peptide" evidence="1">
    <location>
        <begin position="1"/>
        <end position="19"/>
    </location>
</feature>
<dbReference type="Pfam" id="PF05257">
    <property type="entry name" value="CHAP"/>
    <property type="match status" value="1"/>
</dbReference>
<dbReference type="CDD" id="cd14256">
    <property type="entry name" value="Dockerin_I"/>
    <property type="match status" value="1"/>
</dbReference>
<dbReference type="InterPro" id="IPR036439">
    <property type="entry name" value="Dockerin_dom_sf"/>
</dbReference>